<evidence type="ECO:0000313" key="3">
    <source>
        <dbReference type="Proteomes" id="UP000305222"/>
    </source>
</evidence>
<proteinExistence type="predicted"/>
<keyword evidence="2" id="KW-0378">Hydrolase</keyword>
<dbReference type="Gene3D" id="3.60.15.10">
    <property type="entry name" value="Ribonuclease Z/Hydroxyacylglutathione hydrolase-like"/>
    <property type="match status" value="1"/>
</dbReference>
<dbReference type="EMBL" id="SZON01001525">
    <property type="protein sequence ID" value="TKI90759.1"/>
    <property type="molecule type" value="Genomic_DNA"/>
</dbReference>
<dbReference type="InterPro" id="IPR001279">
    <property type="entry name" value="Metallo-B-lactamas"/>
</dbReference>
<dbReference type="PANTHER" id="PTHR43694:SF4">
    <property type="entry name" value="RIBONUCLEASE J 2"/>
    <property type="match status" value="1"/>
</dbReference>
<feature type="non-terminal residue" evidence="2">
    <location>
        <position position="113"/>
    </location>
</feature>
<dbReference type="Pfam" id="PF00753">
    <property type="entry name" value="Lactamase_B"/>
    <property type="match status" value="1"/>
</dbReference>
<feature type="domain" description="Metallo-beta-lactamase" evidence="1">
    <location>
        <begin position="21"/>
        <end position="99"/>
    </location>
</feature>
<sequence>MKRKENESVKVFALGGVGEIGKNMYCVEIDSEIFIVDAGLMFPGDEMFGIDIVIPDITYLVENQERVKGLFITHGHEDHIGGIVYVLRKLSIPVYATKLTVGLIQEKLGEAGM</sequence>
<dbReference type="GO" id="GO:0016787">
    <property type="term" value="F:hydrolase activity"/>
    <property type="evidence" value="ECO:0007669"/>
    <property type="project" value="UniProtKB-KW"/>
</dbReference>
<comment type="caution">
    <text evidence="2">The sequence shown here is derived from an EMBL/GenBank/DDBJ whole genome shotgun (WGS) entry which is preliminary data.</text>
</comment>
<evidence type="ECO:0000313" key="2">
    <source>
        <dbReference type="EMBL" id="TKI90759.1"/>
    </source>
</evidence>
<evidence type="ECO:0000259" key="1">
    <source>
        <dbReference type="Pfam" id="PF00753"/>
    </source>
</evidence>
<organism evidence="2 3">
    <name type="scientific">Bacillus wiedmannii</name>
    <dbReference type="NCBI Taxonomy" id="1890302"/>
    <lineage>
        <taxon>Bacteria</taxon>
        <taxon>Bacillati</taxon>
        <taxon>Bacillota</taxon>
        <taxon>Bacilli</taxon>
        <taxon>Bacillales</taxon>
        <taxon>Bacillaceae</taxon>
        <taxon>Bacillus</taxon>
        <taxon>Bacillus cereus group</taxon>
    </lineage>
</organism>
<reference evidence="2 3" key="1">
    <citation type="journal article" date="2019" name="Environ. Microbiol.">
        <title>An active ?-lactamase is a part of an orchestrated cell wall stress resistance network of Bacillus subtilis and related rhizosphere species.</title>
        <authorList>
            <person name="Bucher T."/>
            <person name="Keren-Paz A."/>
            <person name="Hausser J."/>
            <person name="Olender T."/>
            <person name="Cytryn E."/>
            <person name="Kolodkin-Gal I."/>
        </authorList>
    </citation>
    <scope>NUCLEOTIDE SEQUENCE [LARGE SCALE GENOMIC DNA]</scope>
    <source>
        <strain evidence="2 3">I5</strain>
    </source>
</reference>
<dbReference type="InterPro" id="IPR036866">
    <property type="entry name" value="RibonucZ/Hydroxyglut_hydro"/>
</dbReference>
<gene>
    <name evidence="2" type="ORF">FC699_23405</name>
</gene>
<accession>A0A4U3ASD0</accession>
<protein>
    <submittedName>
        <fullName evidence="2">MBL fold metallo-hydrolase</fullName>
    </submittedName>
</protein>
<dbReference type="Proteomes" id="UP000305222">
    <property type="component" value="Unassembled WGS sequence"/>
</dbReference>
<name>A0A4U3ASD0_9BACI</name>
<dbReference type="SUPFAM" id="SSF56281">
    <property type="entry name" value="Metallo-hydrolase/oxidoreductase"/>
    <property type="match status" value="1"/>
</dbReference>
<dbReference type="PANTHER" id="PTHR43694">
    <property type="entry name" value="RIBONUCLEASE J"/>
    <property type="match status" value="1"/>
</dbReference>
<dbReference type="AlphaFoldDB" id="A0A4U3ASD0"/>